<feature type="transmembrane region" description="Helical" evidence="1">
    <location>
        <begin position="273"/>
        <end position="296"/>
    </location>
</feature>
<dbReference type="PANTHER" id="PTHR36844:SF1">
    <property type="entry name" value="PROTEASE PRSW"/>
    <property type="match status" value="1"/>
</dbReference>
<dbReference type="InterPro" id="IPR026898">
    <property type="entry name" value="PrsW"/>
</dbReference>
<dbReference type="RefSeq" id="WP_110667441.1">
    <property type="nucleotide sequence ID" value="NZ_PYBW01000027.1"/>
</dbReference>
<dbReference type="AlphaFoldDB" id="A0A2V4PFC9"/>
<keyword evidence="3" id="KW-1185">Reference proteome</keyword>
<feature type="transmembrane region" description="Helical" evidence="1">
    <location>
        <begin position="44"/>
        <end position="62"/>
    </location>
</feature>
<evidence type="ECO:0000313" key="3">
    <source>
        <dbReference type="Proteomes" id="UP000248039"/>
    </source>
</evidence>
<keyword evidence="1" id="KW-0812">Transmembrane</keyword>
<dbReference type="Pfam" id="PF13367">
    <property type="entry name" value="PrsW-protease"/>
    <property type="match status" value="1"/>
</dbReference>
<evidence type="ECO:0008006" key="4">
    <source>
        <dbReference type="Google" id="ProtNLM"/>
    </source>
</evidence>
<feature type="transmembrane region" description="Helical" evidence="1">
    <location>
        <begin position="221"/>
        <end position="238"/>
    </location>
</feature>
<protein>
    <recommendedName>
        <fullName evidence="4">PrsW family intramembrane metalloprotease</fullName>
    </recommendedName>
</protein>
<comment type="caution">
    <text evidence="2">The sequence shown here is derived from an EMBL/GenBank/DDBJ whole genome shotgun (WGS) entry which is preliminary data.</text>
</comment>
<dbReference type="GO" id="GO:0008233">
    <property type="term" value="F:peptidase activity"/>
    <property type="evidence" value="ECO:0007669"/>
    <property type="project" value="InterPro"/>
</dbReference>
<dbReference type="PROSITE" id="PS51257">
    <property type="entry name" value="PROKAR_LIPOPROTEIN"/>
    <property type="match status" value="1"/>
</dbReference>
<feature type="transmembrane region" description="Helical" evidence="1">
    <location>
        <begin position="245"/>
        <end position="267"/>
    </location>
</feature>
<keyword evidence="1" id="KW-0472">Membrane</keyword>
<dbReference type="EMBL" id="PYBW01000027">
    <property type="protein sequence ID" value="PYC83811.1"/>
    <property type="molecule type" value="Genomic_DNA"/>
</dbReference>
<proteinExistence type="predicted"/>
<dbReference type="Proteomes" id="UP000248039">
    <property type="component" value="Unassembled WGS sequence"/>
</dbReference>
<gene>
    <name evidence="2" type="ORF">C7C46_08700</name>
</gene>
<evidence type="ECO:0000256" key="1">
    <source>
        <dbReference type="SAM" id="Phobius"/>
    </source>
</evidence>
<dbReference type="OrthoDB" id="9785431at2"/>
<organism evidence="2 3">
    <name type="scientific">Streptomyces tateyamensis</name>
    <dbReference type="NCBI Taxonomy" id="565073"/>
    <lineage>
        <taxon>Bacteria</taxon>
        <taxon>Bacillati</taxon>
        <taxon>Actinomycetota</taxon>
        <taxon>Actinomycetes</taxon>
        <taxon>Kitasatosporales</taxon>
        <taxon>Streptomycetaceae</taxon>
        <taxon>Streptomyces</taxon>
    </lineage>
</organism>
<dbReference type="PANTHER" id="PTHR36844">
    <property type="entry name" value="PROTEASE PRSW"/>
    <property type="match status" value="1"/>
</dbReference>
<evidence type="ECO:0000313" key="2">
    <source>
        <dbReference type="EMBL" id="PYC83811.1"/>
    </source>
</evidence>
<keyword evidence="1" id="KW-1133">Transmembrane helix</keyword>
<sequence length="310" mass="32612">MSLSRLFGARRAGTALLLAGLLGCAALLVHLLRAQTGTVGLLVGLGLAVLPVPFVLAALSWLNQSARLPGRRLALCLVWGSVAATTFALLANDWASDYLESVRGPAGWSSELATPLIEESVKAAVLLVPLSPVHRRTRRGAGPTPRARARLRHRAVARHLVLGGMSACGFAFTENALYLGRAFSGDRQQRLTSIGLGLSPSLRDYDDTVHTFLLRALLSPFAHPLFTALTGLGLAVAVTSTRRWVVRLAAPAGWLAAVALHGCWNAAAGRGVHGFLLVYGVLMVPCFAALALLALWAGSCSRGRAGPAPE</sequence>
<accession>A0A2V4PFC9</accession>
<feature type="transmembrane region" description="Helical" evidence="1">
    <location>
        <begin position="74"/>
        <end position="92"/>
    </location>
</feature>
<name>A0A2V4PFC9_9ACTN</name>
<reference evidence="2 3" key="1">
    <citation type="submission" date="2018-03" db="EMBL/GenBank/DDBJ databases">
        <title>Bioinformatic expansion and discovery of thiopeptide antibiotics.</title>
        <authorList>
            <person name="Schwalen C.J."/>
            <person name="Hudson G.A."/>
            <person name="Mitchell D.A."/>
        </authorList>
    </citation>
    <scope>NUCLEOTIDE SEQUENCE [LARGE SCALE GENOMIC DNA]</scope>
    <source>
        <strain evidence="2 3">ATCC 21389</strain>
    </source>
</reference>